<accession>A0A154VXJ6</accession>
<evidence type="ECO:0000256" key="5">
    <source>
        <dbReference type="ARBA" id="ARBA00013063"/>
    </source>
</evidence>
<gene>
    <name evidence="9" type="ORF">AUP43_11330</name>
</gene>
<evidence type="ECO:0000256" key="2">
    <source>
        <dbReference type="ARBA" id="ARBA00004736"/>
    </source>
</evidence>
<evidence type="ECO:0000256" key="6">
    <source>
        <dbReference type="ARBA" id="ARBA00023239"/>
    </source>
</evidence>
<dbReference type="CDD" id="cd00452">
    <property type="entry name" value="KDPG_aldolase"/>
    <property type="match status" value="1"/>
</dbReference>
<name>A0A154VXJ6_9PROT</name>
<comment type="subunit">
    <text evidence="4">Homotrimer.</text>
</comment>
<comment type="similarity">
    <text evidence="3">Belongs to the KHG/KDPG aldolase family.</text>
</comment>
<protein>
    <recommendedName>
        <fullName evidence="5">2-dehydro-3-deoxy-phosphogluconate aldolase</fullName>
        <ecNumber evidence="5">4.1.2.14</ecNumber>
    </recommendedName>
</protein>
<dbReference type="SUPFAM" id="SSF51569">
    <property type="entry name" value="Aldolase"/>
    <property type="match status" value="1"/>
</dbReference>
<dbReference type="STRING" id="580166.AUP43_11330"/>
<sequence length="210" mass="20802">MTLRAMLGNVPVIPVLAIREPAHAVPLARALVAGGLPVLEVTLRTPAALGAIRAIADTVEGAVLGVGTVLKPGDLEAAAKAGARFAVSPGLTGDLAQAAQDGPIPLLPGTATVSEMMRARELGFTALKFFPAAQAGGPGALKAIAPVLPDLRFCPTGGVSAANMADYLALPTVFCVGGSWVAPEAAVAAGDWATITRLAADAVAAAGKTA</sequence>
<dbReference type="PROSITE" id="PS00159">
    <property type="entry name" value="ALDOLASE_KDPG_KHG_1"/>
    <property type="match status" value="1"/>
</dbReference>
<comment type="pathway">
    <text evidence="2">Carbohydrate acid metabolism; 2-dehydro-3-deoxy-D-gluconate degradation; D-glyceraldehyde 3-phosphate and pyruvate from 2-dehydro-3-deoxy-D-gluconate: step 2/2.</text>
</comment>
<keyword evidence="7" id="KW-0704">Schiff base</keyword>
<dbReference type="Proteomes" id="UP000076400">
    <property type="component" value="Unassembled WGS sequence"/>
</dbReference>
<comment type="catalytic activity">
    <reaction evidence="1">
        <text>2-dehydro-3-deoxy-6-phospho-D-gluconate = D-glyceraldehyde 3-phosphate + pyruvate</text>
        <dbReference type="Rhea" id="RHEA:17089"/>
        <dbReference type="ChEBI" id="CHEBI:15361"/>
        <dbReference type="ChEBI" id="CHEBI:57569"/>
        <dbReference type="ChEBI" id="CHEBI:59776"/>
        <dbReference type="EC" id="4.1.2.14"/>
    </reaction>
</comment>
<keyword evidence="10" id="KW-1185">Reference proteome</keyword>
<proteinExistence type="inferred from homology"/>
<dbReference type="Pfam" id="PF01081">
    <property type="entry name" value="Aldolase"/>
    <property type="match status" value="1"/>
</dbReference>
<keyword evidence="8" id="KW-0119">Carbohydrate metabolism</keyword>
<dbReference type="PROSITE" id="PS00160">
    <property type="entry name" value="ALDOLASE_KDPG_KHG_2"/>
    <property type="match status" value="1"/>
</dbReference>
<evidence type="ECO:0000313" key="10">
    <source>
        <dbReference type="Proteomes" id="UP000076400"/>
    </source>
</evidence>
<evidence type="ECO:0000256" key="8">
    <source>
        <dbReference type="ARBA" id="ARBA00023277"/>
    </source>
</evidence>
<organism evidence="9 10">
    <name type="scientific">Oceanibaculum pacificum</name>
    <dbReference type="NCBI Taxonomy" id="580166"/>
    <lineage>
        <taxon>Bacteria</taxon>
        <taxon>Pseudomonadati</taxon>
        <taxon>Pseudomonadota</taxon>
        <taxon>Alphaproteobacteria</taxon>
        <taxon>Rhodospirillales</taxon>
        <taxon>Oceanibaculaceae</taxon>
        <taxon>Oceanibaculum</taxon>
    </lineage>
</organism>
<dbReference type="InterPro" id="IPR000887">
    <property type="entry name" value="Aldlse_KDPG_KHG"/>
</dbReference>
<evidence type="ECO:0000256" key="7">
    <source>
        <dbReference type="ARBA" id="ARBA00023270"/>
    </source>
</evidence>
<comment type="caution">
    <text evidence="9">The sequence shown here is derived from an EMBL/GenBank/DDBJ whole genome shotgun (WGS) entry which is preliminary data.</text>
</comment>
<dbReference type="RefSeq" id="WP_067557799.1">
    <property type="nucleotide sequence ID" value="NZ_LPXN01000126.1"/>
</dbReference>
<dbReference type="AlphaFoldDB" id="A0A154VXJ6"/>
<dbReference type="NCBIfam" id="TIGR01182">
    <property type="entry name" value="eda"/>
    <property type="match status" value="1"/>
</dbReference>
<dbReference type="GO" id="GO:0008675">
    <property type="term" value="F:2-dehydro-3-deoxy-phosphogluconate aldolase activity"/>
    <property type="evidence" value="ECO:0007669"/>
    <property type="project" value="UniProtKB-EC"/>
</dbReference>
<evidence type="ECO:0000256" key="1">
    <source>
        <dbReference type="ARBA" id="ARBA00000654"/>
    </source>
</evidence>
<evidence type="ECO:0000256" key="4">
    <source>
        <dbReference type="ARBA" id="ARBA00011233"/>
    </source>
</evidence>
<dbReference type="EMBL" id="LPXN01000126">
    <property type="protein sequence ID" value="KZD06000.1"/>
    <property type="molecule type" value="Genomic_DNA"/>
</dbReference>
<dbReference type="PANTHER" id="PTHR30246:SF1">
    <property type="entry name" value="2-DEHYDRO-3-DEOXY-6-PHOSPHOGALACTONATE ALDOLASE-RELATED"/>
    <property type="match status" value="1"/>
</dbReference>
<keyword evidence="6" id="KW-0456">Lyase</keyword>
<evidence type="ECO:0000256" key="3">
    <source>
        <dbReference type="ARBA" id="ARBA00006906"/>
    </source>
</evidence>
<dbReference type="PANTHER" id="PTHR30246">
    <property type="entry name" value="2-KETO-3-DEOXY-6-PHOSPHOGLUCONATE ALDOLASE"/>
    <property type="match status" value="1"/>
</dbReference>
<dbReference type="OrthoDB" id="9805177at2"/>
<dbReference type="Gene3D" id="3.20.20.70">
    <property type="entry name" value="Aldolase class I"/>
    <property type="match status" value="1"/>
</dbReference>
<dbReference type="InterPro" id="IPR013785">
    <property type="entry name" value="Aldolase_TIM"/>
</dbReference>
<dbReference type="InterPro" id="IPR031337">
    <property type="entry name" value="KDPG/KHG_AS_1"/>
</dbReference>
<dbReference type="InterPro" id="IPR031338">
    <property type="entry name" value="KDPG/KHG_AS_2"/>
</dbReference>
<reference evidence="9 10" key="1">
    <citation type="submission" date="2015-12" db="EMBL/GenBank/DDBJ databases">
        <title>Genome sequence of Oceanibaculum pacificum MCCC 1A02656.</title>
        <authorList>
            <person name="Lu L."/>
            <person name="Lai Q."/>
            <person name="Shao Z."/>
            <person name="Qian P."/>
        </authorList>
    </citation>
    <scope>NUCLEOTIDE SEQUENCE [LARGE SCALE GENOMIC DNA]</scope>
    <source>
        <strain evidence="9 10">MCCC 1A02656</strain>
    </source>
</reference>
<dbReference type="NCBIfam" id="NF004325">
    <property type="entry name" value="PRK05718.1"/>
    <property type="match status" value="1"/>
</dbReference>
<dbReference type="EC" id="4.1.2.14" evidence="5"/>
<evidence type="ECO:0000313" key="9">
    <source>
        <dbReference type="EMBL" id="KZD06000.1"/>
    </source>
</evidence>